<feature type="non-terminal residue" evidence="1">
    <location>
        <position position="225"/>
    </location>
</feature>
<protein>
    <submittedName>
        <fullName evidence="1">Uncharacterized protein</fullName>
    </submittedName>
</protein>
<dbReference type="AlphaFoldDB" id="A0A812VJV5"/>
<organism evidence="1 2">
    <name type="scientific">Symbiodinium necroappetens</name>
    <dbReference type="NCBI Taxonomy" id="1628268"/>
    <lineage>
        <taxon>Eukaryota</taxon>
        <taxon>Sar</taxon>
        <taxon>Alveolata</taxon>
        <taxon>Dinophyceae</taxon>
        <taxon>Suessiales</taxon>
        <taxon>Symbiodiniaceae</taxon>
        <taxon>Symbiodinium</taxon>
    </lineage>
</organism>
<gene>
    <name evidence="1" type="ORF">SNEC2469_LOCUS17656</name>
</gene>
<dbReference type="EMBL" id="CAJNJA010029354">
    <property type="protein sequence ID" value="CAE7625366.1"/>
    <property type="molecule type" value="Genomic_DNA"/>
</dbReference>
<evidence type="ECO:0000313" key="1">
    <source>
        <dbReference type="EMBL" id="CAE7625366.1"/>
    </source>
</evidence>
<keyword evidence="2" id="KW-1185">Reference proteome</keyword>
<sequence>RASVIMKAEEGCPEAPMKDFYMYRTQTDEDYAPVNQDMANIGGVLWYLHNEIIWHHYLRVGSFSSIPKTRIERYRVKTRATCALHRLGMNFGVVNAYDLGKCTGPFGCENLHHFGPVVGCESWNKGADNHFPHKQWMGVVKYPNAMWYSLPGACSSQKFWGKTHKCERKEPSGACKEGDEPTGAFDCTYTYKKVGEISIDELEGIPNFGALMKSGGYEYSRASDK</sequence>
<evidence type="ECO:0000313" key="2">
    <source>
        <dbReference type="Proteomes" id="UP000601435"/>
    </source>
</evidence>
<accession>A0A812VJV5</accession>
<reference evidence="1" key="1">
    <citation type="submission" date="2021-02" db="EMBL/GenBank/DDBJ databases">
        <authorList>
            <person name="Dougan E. K."/>
            <person name="Rhodes N."/>
            <person name="Thang M."/>
            <person name="Chan C."/>
        </authorList>
    </citation>
    <scope>NUCLEOTIDE SEQUENCE</scope>
</reference>
<dbReference type="OrthoDB" id="409130at2759"/>
<comment type="caution">
    <text evidence="1">The sequence shown here is derived from an EMBL/GenBank/DDBJ whole genome shotgun (WGS) entry which is preliminary data.</text>
</comment>
<proteinExistence type="predicted"/>
<name>A0A812VJV5_9DINO</name>
<feature type="non-terminal residue" evidence="1">
    <location>
        <position position="1"/>
    </location>
</feature>
<dbReference type="Proteomes" id="UP000601435">
    <property type="component" value="Unassembled WGS sequence"/>
</dbReference>